<evidence type="ECO:0000256" key="8">
    <source>
        <dbReference type="SAM" id="SignalP"/>
    </source>
</evidence>
<keyword evidence="8" id="KW-0732">Signal</keyword>
<feature type="transmembrane region" description="Helical" evidence="7">
    <location>
        <begin position="220"/>
        <end position="238"/>
    </location>
</feature>
<dbReference type="PANTHER" id="PTHR11660">
    <property type="entry name" value="SOLUTE CARRIER FAMILY 40 MEMBER"/>
    <property type="match status" value="1"/>
</dbReference>
<comment type="function">
    <text evidence="7">May be involved in iron transport and iron homeostasis.</text>
</comment>
<organism evidence="9 10">
    <name type="scientific">Ceratopteris richardii</name>
    <name type="common">Triangle waterfern</name>
    <dbReference type="NCBI Taxonomy" id="49495"/>
    <lineage>
        <taxon>Eukaryota</taxon>
        <taxon>Viridiplantae</taxon>
        <taxon>Streptophyta</taxon>
        <taxon>Embryophyta</taxon>
        <taxon>Tracheophyta</taxon>
        <taxon>Polypodiopsida</taxon>
        <taxon>Polypodiidae</taxon>
        <taxon>Polypodiales</taxon>
        <taxon>Pteridineae</taxon>
        <taxon>Pteridaceae</taxon>
        <taxon>Parkerioideae</taxon>
        <taxon>Ceratopteris</taxon>
    </lineage>
</organism>
<evidence type="ECO:0000256" key="4">
    <source>
        <dbReference type="ARBA" id="ARBA00022692"/>
    </source>
</evidence>
<sequence>MDSLPRVFAFSFLSIMQLAGANRPIALADADSMLCKVHYLCEMSGTFFYGLLLSKYSPITCLQIVAAIVVGCLPITITLTCCTDVLYKGVLERIKFSECVGYPKADCIQLPQVQRSLYGWQQYVSQSALPVSLAAVFLCFNIALAPGSLMTSFLTQKACMNPSVVGVFNGVGALMGLGATFISASLVRKLGLLQAGTTGLTFQASLLALAAFFYCKDSPIIFTQHLFFLAAIVLARLGHFTYDIIGGQILQTAVHSSEANTVVCRDHRSFIGKPS</sequence>
<feature type="transmembrane region" description="Helical" evidence="7">
    <location>
        <begin position="123"/>
        <end position="144"/>
    </location>
</feature>
<comment type="similarity">
    <text evidence="2 7">Belongs to the ferroportin (FP) (TC 2.A.100) family. SLC40A subfamily.</text>
</comment>
<reference evidence="9" key="1">
    <citation type="submission" date="2021-08" db="EMBL/GenBank/DDBJ databases">
        <title>WGS assembly of Ceratopteris richardii.</title>
        <authorList>
            <person name="Marchant D.B."/>
            <person name="Chen G."/>
            <person name="Jenkins J."/>
            <person name="Shu S."/>
            <person name="Leebens-Mack J."/>
            <person name="Grimwood J."/>
            <person name="Schmutz J."/>
            <person name="Soltis P."/>
            <person name="Soltis D."/>
            <person name="Chen Z.-H."/>
        </authorList>
    </citation>
    <scope>NUCLEOTIDE SEQUENCE</scope>
    <source>
        <strain evidence="9">Whitten #5841</strain>
        <tissue evidence="9">Leaf</tissue>
    </source>
</reference>
<feature type="transmembrane region" description="Helical" evidence="7">
    <location>
        <begin position="62"/>
        <end position="87"/>
    </location>
</feature>
<feature type="signal peptide" evidence="8">
    <location>
        <begin position="1"/>
        <end position="21"/>
    </location>
</feature>
<evidence type="ECO:0000256" key="7">
    <source>
        <dbReference type="RuleBase" id="RU365065"/>
    </source>
</evidence>
<evidence type="ECO:0000256" key="6">
    <source>
        <dbReference type="ARBA" id="ARBA00023136"/>
    </source>
</evidence>
<name>A0A8T2T9X2_CERRI</name>
<keyword evidence="5 7" id="KW-1133">Transmembrane helix</keyword>
<keyword evidence="3 7" id="KW-0813">Transport</keyword>
<evidence type="ECO:0000256" key="3">
    <source>
        <dbReference type="ARBA" id="ARBA00022448"/>
    </source>
</evidence>
<dbReference type="InterPro" id="IPR009716">
    <property type="entry name" value="Ferroportin-1"/>
</dbReference>
<feature type="transmembrane region" description="Helical" evidence="7">
    <location>
        <begin position="164"/>
        <end position="184"/>
    </location>
</feature>
<comment type="caution">
    <text evidence="9">The sequence shown here is derived from an EMBL/GenBank/DDBJ whole genome shotgun (WGS) entry which is preliminary data.</text>
</comment>
<dbReference type="SUPFAM" id="SSF103473">
    <property type="entry name" value="MFS general substrate transporter"/>
    <property type="match status" value="1"/>
</dbReference>
<evidence type="ECO:0000256" key="5">
    <source>
        <dbReference type="ARBA" id="ARBA00022989"/>
    </source>
</evidence>
<accession>A0A8T2T9X2</accession>
<feature type="transmembrane region" description="Helical" evidence="7">
    <location>
        <begin position="191"/>
        <end position="214"/>
    </location>
</feature>
<keyword evidence="7" id="KW-0406">Ion transport</keyword>
<dbReference type="AlphaFoldDB" id="A0A8T2T9X2"/>
<evidence type="ECO:0000256" key="1">
    <source>
        <dbReference type="ARBA" id="ARBA00004141"/>
    </source>
</evidence>
<evidence type="ECO:0000313" key="10">
    <source>
        <dbReference type="Proteomes" id="UP000825935"/>
    </source>
</evidence>
<keyword evidence="10" id="KW-1185">Reference proteome</keyword>
<dbReference type="Pfam" id="PF06963">
    <property type="entry name" value="FPN1"/>
    <property type="match status" value="1"/>
</dbReference>
<proteinExistence type="inferred from homology"/>
<evidence type="ECO:0000313" key="9">
    <source>
        <dbReference type="EMBL" id="KAH7415631.1"/>
    </source>
</evidence>
<dbReference type="GO" id="GO:0005381">
    <property type="term" value="F:iron ion transmembrane transporter activity"/>
    <property type="evidence" value="ECO:0007669"/>
    <property type="project" value="UniProtKB-UniRule"/>
</dbReference>
<dbReference type="PANTHER" id="PTHR11660:SF53">
    <property type="entry name" value="SOLUTE CARRIER FAMILY 40 MEMBER 3, CHLOROPLASTIC"/>
    <property type="match status" value="1"/>
</dbReference>
<protein>
    <recommendedName>
        <fullName evidence="7">Solute carrier family 40 member</fullName>
    </recommendedName>
</protein>
<dbReference type="GO" id="GO:0016020">
    <property type="term" value="C:membrane"/>
    <property type="evidence" value="ECO:0007669"/>
    <property type="project" value="UniProtKB-SubCell"/>
</dbReference>
<feature type="chain" id="PRO_5035909687" description="Solute carrier family 40 member" evidence="8">
    <location>
        <begin position="22"/>
        <end position="275"/>
    </location>
</feature>
<dbReference type="OrthoDB" id="648861at2759"/>
<evidence type="ECO:0000256" key="2">
    <source>
        <dbReference type="ARBA" id="ARBA00006279"/>
    </source>
</evidence>
<dbReference type="Proteomes" id="UP000825935">
    <property type="component" value="Chromosome 14"/>
</dbReference>
<keyword evidence="4 7" id="KW-0812">Transmembrane</keyword>
<dbReference type="InterPro" id="IPR036259">
    <property type="entry name" value="MFS_trans_sf"/>
</dbReference>
<dbReference type="EMBL" id="CM035419">
    <property type="protein sequence ID" value="KAH7415631.1"/>
    <property type="molecule type" value="Genomic_DNA"/>
</dbReference>
<comment type="caution">
    <text evidence="7">Lacks conserved residue(s) required for the propagation of feature annotation.</text>
</comment>
<gene>
    <name evidence="9" type="ORF">KP509_14G054400</name>
</gene>
<keyword evidence="6 7" id="KW-0472">Membrane</keyword>
<comment type="subcellular location">
    <subcellularLocation>
        <location evidence="1 7">Membrane</location>
        <topology evidence="1 7">Multi-pass membrane protein</topology>
    </subcellularLocation>
</comment>